<dbReference type="PANTHER" id="PTHR41729">
    <property type="entry name" value="GLUTAMYL-TRNA SYNTHETASE"/>
    <property type="match status" value="1"/>
</dbReference>
<protein>
    <submittedName>
        <fullName evidence="1">Uncharacterized protein</fullName>
    </submittedName>
</protein>
<dbReference type="Proteomes" id="UP000199236">
    <property type="component" value="Unassembled WGS sequence"/>
</dbReference>
<proteinExistence type="predicted"/>
<evidence type="ECO:0000313" key="1">
    <source>
        <dbReference type="EMBL" id="SFN58543.1"/>
    </source>
</evidence>
<reference evidence="1 2" key="1">
    <citation type="submission" date="2016-10" db="EMBL/GenBank/DDBJ databases">
        <authorList>
            <person name="de Groot N.N."/>
        </authorList>
    </citation>
    <scope>NUCLEOTIDE SEQUENCE [LARGE SCALE GENOMIC DNA]</scope>
    <source>
        <strain evidence="1 2">CGMCC 1.9157</strain>
    </source>
</reference>
<dbReference type="OrthoDB" id="9799165at2"/>
<gene>
    <name evidence="1" type="ORF">SAMN04488056_101385</name>
</gene>
<name>A0A1I5A7X4_9HYPH</name>
<dbReference type="EMBL" id="FOVR01000001">
    <property type="protein sequence ID" value="SFN58543.1"/>
    <property type="molecule type" value="Genomic_DNA"/>
</dbReference>
<dbReference type="PANTHER" id="PTHR41729:SF1">
    <property type="entry name" value="GLUTAMYL-TRNA SYNTHETASE"/>
    <property type="match status" value="1"/>
</dbReference>
<organism evidence="1 2">
    <name type="scientific">Cohaesibacter marisflavi</name>
    <dbReference type="NCBI Taxonomy" id="655353"/>
    <lineage>
        <taxon>Bacteria</taxon>
        <taxon>Pseudomonadati</taxon>
        <taxon>Pseudomonadota</taxon>
        <taxon>Alphaproteobacteria</taxon>
        <taxon>Hyphomicrobiales</taxon>
        <taxon>Cohaesibacteraceae</taxon>
    </lineage>
</organism>
<sequence>MTPLEKTPLEDIFEIIDQTNAQDPRMTAPQGTAAVPTELLRGFRLSLVCEEFAPTADDLVKIAARAQTLESWQFEEADGTPPQENVAVIEGRKREHSAKRISQIMAANGYDEADCAIVRDLVLGKSEDETGRAQLLEDLNGLVFIQFHAVDLLKLYPAEQLAPILTDCLSGMSDEALYHAIDQMNDPVLIKTLQSIRQDISVEKKSIVYLD</sequence>
<dbReference type="STRING" id="655353.SAMN04488056_101385"/>
<evidence type="ECO:0000313" key="2">
    <source>
        <dbReference type="Proteomes" id="UP000199236"/>
    </source>
</evidence>
<dbReference type="AlphaFoldDB" id="A0A1I5A7X4"/>
<dbReference type="InterPro" id="IPR025255">
    <property type="entry name" value="DUF4202"/>
</dbReference>
<dbReference type="RefSeq" id="WP_090068278.1">
    <property type="nucleotide sequence ID" value="NZ_FOVR01000001.1"/>
</dbReference>
<dbReference type="Pfam" id="PF13875">
    <property type="entry name" value="DUF4202"/>
    <property type="match status" value="1"/>
</dbReference>
<keyword evidence="2" id="KW-1185">Reference proteome</keyword>
<accession>A0A1I5A7X4</accession>